<evidence type="ECO:0000256" key="1">
    <source>
        <dbReference type="SAM" id="SignalP"/>
    </source>
</evidence>
<proteinExistence type="predicted"/>
<accession>A0AAN8T5V4</accession>
<feature type="signal peptide" evidence="1">
    <location>
        <begin position="1"/>
        <end position="23"/>
    </location>
</feature>
<feature type="chain" id="PRO_5042947416" description="Secreted protein" evidence="1">
    <location>
        <begin position="24"/>
        <end position="69"/>
    </location>
</feature>
<dbReference type="EMBL" id="JBANQN010000008">
    <property type="protein sequence ID" value="KAK6782240.1"/>
    <property type="molecule type" value="Genomic_DNA"/>
</dbReference>
<keyword evidence="3" id="KW-1185">Reference proteome</keyword>
<protein>
    <recommendedName>
        <fullName evidence="4">Secreted protein</fullName>
    </recommendedName>
</protein>
<evidence type="ECO:0008006" key="4">
    <source>
        <dbReference type="Google" id="ProtNLM"/>
    </source>
</evidence>
<sequence length="69" mass="7327">MKTTGQSLTSLTPLSLFLSSAPATNPDDRRPATISEDWRHATIPDDERHATIAAAAAVAYSSRGSSRIS</sequence>
<reference evidence="2 3" key="1">
    <citation type="submission" date="2024-02" db="EMBL/GenBank/DDBJ databases">
        <title>de novo genome assembly of Solanum bulbocastanum strain 11H21.</title>
        <authorList>
            <person name="Hosaka A.J."/>
        </authorList>
    </citation>
    <scope>NUCLEOTIDE SEQUENCE [LARGE SCALE GENOMIC DNA]</scope>
    <source>
        <tissue evidence="2">Young leaves</tissue>
    </source>
</reference>
<evidence type="ECO:0000313" key="3">
    <source>
        <dbReference type="Proteomes" id="UP001371456"/>
    </source>
</evidence>
<gene>
    <name evidence="2" type="ORF">RDI58_020036</name>
</gene>
<organism evidence="2 3">
    <name type="scientific">Solanum bulbocastanum</name>
    <name type="common">Wild potato</name>
    <dbReference type="NCBI Taxonomy" id="147425"/>
    <lineage>
        <taxon>Eukaryota</taxon>
        <taxon>Viridiplantae</taxon>
        <taxon>Streptophyta</taxon>
        <taxon>Embryophyta</taxon>
        <taxon>Tracheophyta</taxon>
        <taxon>Spermatophyta</taxon>
        <taxon>Magnoliopsida</taxon>
        <taxon>eudicotyledons</taxon>
        <taxon>Gunneridae</taxon>
        <taxon>Pentapetalae</taxon>
        <taxon>asterids</taxon>
        <taxon>lamiids</taxon>
        <taxon>Solanales</taxon>
        <taxon>Solanaceae</taxon>
        <taxon>Solanoideae</taxon>
        <taxon>Solaneae</taxon>
        <taxon>Solanum</taxon>
    </lineage>
</organism>
<evidence type="ECO:0000313" key="2">
    <source>
        <dbReference type="EMBL" id="KAK6782240.1"/>
    </source>
</evidence>
<dbReference type="Proteomes" id="UP001371456">
    <property type="component" value="Unassembled WGS sequence"/>
</dbReference>
<dbReference type="AlphaFoldDB" id="A0AAN8T5V4"/>
<comment type="caution">
    <text evidence="2">The sequence shown here is derived from an EMBL/GenBank/DDBJ whole genome shotgun (WGS) entry which is preliminary data.</text>
</comment>
<keyword evidence="1" id="KW-0732">Signal</keyword>
<name>A0AAN8T5V4_SOLBU</name>